<dbReference type="InterPro" id="IPR045747">
    <property type="entry name" value="CRISPR-assoc_prot_Cas6_N_sf"/>
</dbReference>
<dbReference type="CDD" id="cd21140">
    <property type="entry name" value="Cas6_I-like"/>
    <property type="match status" value="1"/>
</dbReference>
<sequence length="89" mass="10051">MRLKLTLQKTGSQSTLPINYAYPLSSWIYKVIGKADETYADFLHNSGYSAGQKRFKFFTLSALGKIPTLKCRNRITHISNVVLLSHSLT</sequence>
<name>A0ABT7CT86_9BACT</name>
<proteinExistence type="predicted"/>
<comment type="caution">
    <text evidence="1">The sequence shown here is derived from an EMBL/GenBank/DDBJ whole genome shotgun (WGS) entry which is preliminary data.</text>
</comment>
<keyword evidence="2" id="KW-1185">Reference proteome</keyword>
<dbReference type="Proteomes" id="UP001228581">
    <property type="component" value="Unassembled WGS sequence"/>
</dbReference>
<dbReference type="RefSeq" id="WP_314002096.1">
    <property type="nucleotide sequence ID" value="NZ_JASJOT010000027.1"/>
</dbReference>
<dbReference type="Pfam" id="PF21350">
    <property type="entry name" value="Cas6_I-A"/>
    <property type="match status" value="1"/>
</dbReference>
<dbReference type="EMBL" id="JASJOT010000027">
    <property type="protein sequence ID" value="MDJ1496937.1"/>
    <property type="molecule type" value="Genomic_DNA"/>
</dbReference>
<accession>A0ABT7CT86</accession>
<dbReference type="Gene3D" id="3.30.70.1890">
    <property type="match status" value="1"/>
</dbReference>
<evidence type="ECO:0000313" key="2">
    <source>
        <dbReference type="Proteomes" id="UP001228581"/>
    </source>
</evidence>
<evidence type="ECO:0000313" key="1">
    <source>
        <dbReference type="EMBL" id="MDJ1496937.1"/>
    </source>
</evidence>
<protein>
    <submittedName>
        <fullName evidence="1">Uncharacterized protein</fullName>
    </submittedName>
</protein>
<gene>
    <name evidence="1" type="ORF">QNI19_28635</name>
</gene>
<reference evidence="1 2" key="1">
    <citation type="submission" date="2023-05" db="EMBL/GenBank/DDBJ databases">
        <authorList>
            <person name="Zhang X."/>
        </authorList>
    </citation>
    <scope>NUCLEOTIDE SEQUENCE [LARGE SCALE GENOMIC DNA]</scope>
    <source>
        <strain evidence="1 2">DM2B3-1</strain>
    </source>
</reference>
<organism evidence="1 2">
    <name type="scientific">Xanthocytophaga flava</name>
    <dbReference type="NCBI Taxonomy" id="3048013"/>
    <lineage>
        <taxon>Bacteria</taxon>
        <taxon>Pseudomonadati</taxon>
        <taxon>Bacteroidota</taxon>
        <taxon>Cytophagia</taxon>
        <taxon>Cytophagales</taxon>
        <taxon>Rhodocytophagaceae</taxon>
        <taxon>Xanthocytophaga</taxon>
    </lineage>
</organism>